<organism evidence="10 11">
    <name type="scientific">Kitasatospora kifunensis</name>
    <name type="common">Streptomyces kifunensis</name>
    <dbReference type="NCBI Taxonomy" id="58351"/>
    <lineage>
        <taxon>Bacteria</taxon>
        <taxon>Bacillati</taxon>
        <taxon>Actinomycetota</taxon>
        <taxon>Actinomycetes</taxon>
        <taxon>Kitasatosporales</taxon>
        <taxon>Streptomycetaceae</taxon>
        <taxon>Kitasatospora</taxon>
    </lineage>
</organism>
<evidence type="ECO:0000256" key="5">
    <source>
        <dbReference type="ARBA" id="ARBA00022989"/>
    </source>
</evidence>
<dbReference type="GO" id="GO:0000166">
    <property type="term" value="F:nucleotide binding"/>
    <property type="evidence" value="ECO:0007669"/>
    <property type="project" value="UniProtKB-KW"/>
</dbReference>
<evidence type="ECO:0000256" key="1">
    <source>
        <dbReference type="ARBA" id="ARBA00004236"/>
    </source>
</evidence>
<keyword evidence="2" id="KW-1003">Cell membrane</keyword>
<feature type="transmembrane region" description="Helical" evidence="8">
    <location>
        <begin position="70"/>
        <end position="94"/>
    </location>
</feature>
<reference evidence="10 11" key="1">
    <citation type="submission" date="2020-08" db="EMBL/GenBank/DDBJ databases">
        <title>Sequencing the genomes of 1000 actinobacteria strains.</title>
        <authorList>
            <person name="Klenk H.-P."/>
        </authorList>
    </citation>
    <scope>NUCLEOTIDE SEQUENCE [LARGE SCALE GENOMIC DNA]</scope>
    <source>
        <strain evidence="10 11">DSM 41654</strain>
    </source>
</reference>
<dbReference type="EMBL" id="JACHJV010000001">
    <property type="protein sequence ID" value="MBB4921891.1"/>
    <property type="molecule type" value="Genomic_DNA"/>
</dbReference>
<evidence type="ECO:0000313" key="11">
    <source>
        <dbReference type="Proteomes" id="UP000540506"/>
    </source>
</evidence>
<keyword evidence="11" id="KW-1185">Reference proteome</keyword>
<dbReference type="AlphaFoldDB" id="A0A7W7QXZ5"/>
<dbReference type="GO" id="GO:0005886">
    <property type="term" value="C:plasma membrane"/>
    <property type="evidence" value="ECO:0007669"/>
    <property type="project" value="UniProtKB-SubCell"/>
</dbReference>
<comment type="caution">
    <text evidence="10">The sequence shown here is derived from an EMBL/GenBank/DDBJ whole genome shotgun (WGS) entry which is preliminary data.</text>
</comment>
<keyword evidence="3 8" id="KW-0812">Transmembrane</keyword>
<dbReference type="RefSeq" id="WP_184934151.1">
    <property type="nucleotide sequence ID" value="NZ_JACHJV010000001.1"/>
</dbReference>
<dbReference type="Pfam" id="PF18967">
    <property type="entry name" value="PycTM"/>
    <property type="match status" value="1"/>
</dbReference>
<feature type="domain" description="Pycsar effector protein" evidence="9">
    <location>
        <begin position="30"/>
        <end position="174"/>
    </location>
</feature>
<protein>
    <recommendedName>
        <fullName evidence="9">Pycsar effector protein domain-containing protein</fullName>
    </recommendedName>
</protein>
<evidence type="ECO:0000256" key="6">
    <source>
        <dbReference type="ARBA" id="ARBA00023118"/>
    </source>
</evidence>
<evidence type="ECO:0000256" key="2">
    <source>
        <dbReference type="ARBA" id="ARBA00022475"/>
    </source>
</evidence>
<dbReference type="Proteomes" id="UP000540506">
    <property type="component" value="Unassembled WGS sequence"/>
</dbReference>
<feature type="transmembrane region" description="Helical" evidence="8">
    <location>
        <begin position="160"/>
        <end position="180"/>
    </location>
</feature>
<evidence type="ECO:0000256" key="8">
    <source>
        <dbReference type="SAM" id="Phobius"/>
    </source>
</evidence>
<name>A0A7W7QXZ5_KITKI</name>
<evidence type="ECO:0000313" key="10">
    <source>
        <dbReference type="EMBL" id="MBB4921891.1"/>
    </source>
</evidence>
<feature type="transmembrane region" description="Helical" evidence="8">
    <location>
        <begin position="44"/>
        <end position="64"/>
    </location>
</feature>
<evidence type="ECO:0000256" key="4">
    <source>
        <dbReference type="ARBA" id="ARBA00022741"/>
    </source>
</evidence>
<evidence type="ECO:0000256" key="7">
    <source>
        <dbReference type="ARBA" id="ARBA00023136"/>
    </source>
</evidence>
<keyword evidence="4" id="KW-0547">Nucleotide-binding</keyword>
<dbReference type="InterPro" id="IPR043760">
    <property type="entry name" value="PycTM_dom"/>
</dbReference>
<comment type="subcellular location">
    <subcellularLocation>
        <location evidence="1">Cell membrane</location>
    </subcellularLocation>
</comment>
<evidence type="ECO:0000259" key="9">
    <source>
        <dbReference type="Pfam" id="PF18967"/>
    </source>
</evidence>
<evidence type="ECO:0000256" key="3">
    <source>
        <dbReference type="ARBA" id="ARBA00022692"/>
    </source>
</evidence>
<keyword evidence="6" id="KW-0051">Antiviral defense</keyword>
<gene>
    <name evidence="10" type="ORF">FHR34_000884</name>
</gene>
<dbReference type="GO" id="GO:0051607">
    <property type="term" value="P:defense response to virus"/>
    <property type="evidence" value="ECO:0007669"/>
    <property type="project" value="UniProtKB-KW"/>
</dbReference>
<sequence>MCRPQYRRTLVPDTAQSSAVPLDARLHALGEEIFSEIRRADSKAGACCATSLAALATVAAVVSARSSLPLAATVALGVAGSVLILSTALATAVLRPRLRPFHRPYSLAFLDFSDATPAEVLDTFRRLSAEDLLRADSCRIAELSRLAEQKFVLLRHVTSLMYLGLLCGAVAAAAAAASPLA</sequence>
<proteinExistence type="predicted"/>
<keyword evidence="5 8" id="KW-1133">Transmembrane helix</keyword>
<accession>A0A7W7QXZ5</accession>
<keyword evidence="7 8" id="KW-0472">Membrane</keyword>